<dbReference type="EMBL" id="JAOPHQ010000775">
    <property type="protein sequence ID" value="KAK0153469.1"/>
    <property type="molecule type" value="Genomic_DNA"/>
</dbReference>
<comment type="caution">
    <text evidence="4">The sequence shown here is derived from an EMBL/GenBank/DDBJ whole genome shotgun (WGS) entry which is preliminary data.</text>
</comment>
<protein>
    <submittedName>
        <fullName evidence="4">Scm-like with four MBT domains protein 1</fullName>
    </submittedName>
</protein>
<evidence type="ECO:0000256" key="3">
    <source>
        <dbReference type="SAM" id="MobiDB-lite"/>
    </source>
</evidence>
<dbReference type="GO" id="GO:0005634">
    <property type="term" value="C:nucleus"/>
    <property type="evidence" value="ECO:0007669"/>
    <property type="project" value="InterPro"/>
</dbReference>
<dbReference type="GO" id="GO:0003682">
    <property type="term" value="F:chromatin binding"/>
    <property type="evidence" value="ECO:0007669"/>
    <property type="project" value="TreeGrafter"/>
</dbReference>
<dbReference type="SUPFAM" id="SSF63748">
    <property type="entry name" value="Tudor/PWWP/MBT"/>
    <property type="match status" value="3"/>
</dbReference>
<keyword evidence="1" id="KW-0677">Repeat</keyword>
<dbReference type="PROSITE" id="PS51079">
    <property type="entry name" value="MBT"/>
    <property type="match status" value="3"/>
</dbReference>
<dbReference type="PANTHER" id="PTHR12247:SF77">
    <property type="entry name" value="SCM-LIKE WITH FOUR MBT DOMAINS PROTEIN 1"/>
    <property type="match status" value="1"/>
</dbReference>
<dbReference type="InterPro" id="IPR050548">
    <property type="entry name" value="PcG_chromatin_remod_factors"/>
</dbReference>
<feature type="repeat" description="MBT" evidence="2">
    <location>
        <begin position="185"/>
        <end position="286"/>
    </location>
</feature>
<keyword evidence="5" id="KW-1185">Reference proteome</keyword>
<feature type="compositionally biased region" description="Gly residues" evidence="3">
    <location>
        <begin position="119"/>
        <end position="146"/>
    </location>
</feature>
<dbReference type="PANTHER" id="PTHR12247">
    <property type="entry name" value="POLYCOMB GROUP PROTEIN"/>
    <property type="match status" value="1"/>
</dbReference>
<feature type="region of interest" description="Disordered" evidence="3">
    <location>
        <begin position="9"/>
        <end position="40"/>
    </location>
</feature>
<feature type="repeat" description="MBT" evidence="2">
    <location>
        <begin position="294"/>
        <end position="400"/>
    </location>
</feature>
<evidence type="ECO:0000313" key="4">
    <source>
        <dbReference type="EMBL" id="KAK0153469.1"/>
    </source>
</evidence>
<feature type="region of interest" description="Disordered" evidence="3">
    <location>
        <begin position="74"/>
        <end position="183"/>
    </location>
</feature>
<evidence type="ECO:0000313" key="5">
    <source>
        <dbReference type="Proteomes" id="UP001174136"/>
    </source>
</evidence>
<dbReference type="AlphaFoldDB" id="A0AA47N7X6"/>
<name>A0AA47N7X6_MERPO</name>
<reference evidence="4" key="1">
    <citation type="journal article" date="2023" name="Front. Mar. Sci.">
        <title>A new Merluccius polli reference genome to investigate the effects of global change in West African waters.</title>
        <authorList>
            <person name="Mateo J.L."/>
            <person name="Blanco-Fernandez C."/>
            <person name="Garcia-Vazquez E."/>
            <person name="Machado-Schiaffino G."/>
        </authorList>
    </citation>
    <scope>NUCLEOTIDE SEQUENCE</scope>
    <source>
        <strain evidence="4">C29</strain>
        <tissue evidence="4">Fin</tissue>
    </source>
</reference>
<dbReference type="Proteomes" id="UP001174136">
    <property type="component" value="Unassembled WGS sequence"/>
</dbReference>
<dbReference type="GO" id="GO:0042393">
    <property type="term" value="F:histone binding"/>
    <property type="evidence" value="ECO:0007669"/>
    <property type="project" value="TreeGrafter"/>
</dbReference>
<organism evidence="4 5">
    <name type="scientific">Merluccius polli</name>
    <name type="common">Benguela hake</name>
    <name type="synonym">Merluccius cadenati</name>
    <dbReference type="NCBI Taxonomy" id="89951"/>
    <lineage>
        <taxon>Eukaryota</taxon>
        <taxon>Metazoa</taxon>
        <taxon>Chordata</taxon>
        <taxon>Craniata</taxon>
        <taxon>Vertebrata</taxon>
        <taxon>Euteleostomi</taxon>
        <taxon>Actinopterygii</taxon>
        <taxon>Neopterygii</taxon>
        <taxon>Teleostei</taxon>
        <taxon>Neoteleostei</taxon>
        <taxon>Acanthomorphata</taxon>
        <taxon>Zeiogadaria</taxon>
        <taxon>Gadariae</taxon>
        <taxon>Gadiformes</taxon>
        <taxon>Gadoidei</taxon>
        <taxon>Merlucciidae</taxon>
        <taxon>Merluccius</taxon>
    </lineage>
</organism>
<feature type="repeat" description="MBT" evidence="2">
    <location>
        <begin position="410"/>
        <end position="520"/>
    </location>
</feature>
<dbReference type="Pfam" id="PF02820">
    <property type="entry name" value="MBT"/>
    <property type="match status" value="3"/>
</dbReference>
<gene>
    <name evidence="4" type="primary">Sfmbt1</name>
    <name evidence="4" type="ORF">N1851_004843</name>
</gene>
<dbReference type="SMART" id="SM00561">
    <property type="entry name" value="MBT"/>
    <property type="match status" value="3"/>
</dbReference>
<dbReference type="Gene3D" id="2.30.30.140">
    <property type="match status" value="3"/>
</dbReference>
<accession>A0AA47N7X6</accession>
<evidence type="ECO:0000256" key="2">
    <source>
        <dbReference type="PROSITE-ProRule" id="PRU00459"/>
    </source>
</evidence>
<feature type="compositionally biased region" description="Basic and acidic residues" evidence="3">
    <location>
        <begin position="74"/>
        <end position="106"/>
    </location>
</feature>
<sequence length="559" mass="61134">MRTGALCHIGMRSRNDRAEKKKQRLRDAAGTPPLSGGPTRSGFLRFTSCVVVLLVINFPVVQLDCRYAAMTAVRGREASGSEPRELEVSLDSRARDQGGPGDRGDQWDQGTRGDQWDQGTGGTSGTRGPGGPVGPGGTRGDQGTRGPGTRQGDTPHFQTWPVGGTNMSQKPLESDRDSGQDVSDFNWDDYLEESGASSVPHHAFKHVDQGLQTGLAPGMRLEVCVRAEADAPYWVATIITTCGQLLLLRYEGYHEDRRADFWCDIMMADLHPLGWSRQQGKTMRAPEGVREKHQDWEVLLETALAEGGSAPANLLEMPQRGPDPAELLCAGCYVELQDPSAAGLAWAAEVEENVGGRLKLRPLGAEGLADTPSTVWLYYLHPRLHPPGWAQEHGCTLTPPQGLLALRTAEEWEEVRQRILELPQDDALEEVFPKDQPAITTHSFKEGMKLEAVDPVAPISISPATVTKVFNELYFLVKMDDLCGIDEGDVGGRPFLCHRESPGIFPVEWSLKNGLPLRPPPGYQGQDFDWADYLKQSEAEAAPQHCFSQVSLTPGSCRG</sequence>
<evidence type="ECO:0000256" key="1">
    <source>
        <dbReference type="ARBA" id="ARBA00022737"/>
    </source>
</evidence>
<dbReference type="GO" id="GO:0045892">
    <property type="term" value="P:negative regulation of DNA-templated transcription"/>
    <property type="evidence" value="ECO:0007669"/>
    <property type="project" value="TreeGrafter"/>
</dbReference>
<proteinExistence type="predicted"/>
<dbReference type="InterPro" id="IPR004092">
    <property type="entry name" value="Mbt"/>
</dbReference>